<organism evidence="3">
    <name type="scientific">Tanacetum cinerariifolium</name>
    <name type="common">Dalmatian daisy</name>
    <name type="synonym">Chrysanthemum cinerariifolium</name>
    <dbReference type="NCBI Taxonomy" id="118510"/>
    <lineage>
        <taxon>Eukaryota</taxon>
        <taxon>Viridiplantae</taxon>
        <taxon>Streptophyta</taxon>
        <taxon>Embryophyta</taxon>
        <taxon>Tracheophyta</taxon>
        <taxon>Spermatophyta</taxon>
        <taxon>Magnoliopsida</taxon>
        <taxon>eudicotyledons</taxon>
        <taxon>Gunneridae</taxon>
        <taxon>Pentapetalae</taxon>
        <taxon>asterids</taxon>
        <taxon>campanulids</taxon>
        <taxon>Asterales</taxon>
        <taxon>Asteraceae</taxon>
        <taxon>Asteroideae</taxon>
        <taxon>Anthemideae</taxon>
        <taxon>Anthemidinae</taxon>
        <taxon>Tanacetum</taxon>
    </lineage>
</organism>
<reference evidence="3" key="1">
    <citation type="journal article" date="2019" name="Sci. Rep.">
        <title>Draft genome of Tanacetum cinerariifolium, the natural source of mosquito coil.</title>
        <authorList>
            <person name="Yamashiro T."/>
            <person name="Shiraishi A."/>
            <person name="Satake H."/>
            <person name="Nakayama K."/>
        </authorList>
    </citation>
    <scope>NUCLEOTIDE SEQUENCE</scope>
</reference>
<feature type="region of interest" description="Disordered" evidence="2">
    <location>
        <begin position="74"/>
        <end position="101"/>
    </location>
</feature>
<accession>A0A699GRS1</accession>
<feature type="coiled-coil region" evidence="1">
    <location>
        <begin position="583"/>
        <end position="622"/>
    </location>
</feature>
<feature type="region of interest" description="Disordered" evidence="2">
    <location>
        <begin position="418"/>
        <end position="452"/>
    </location>
</feature>
<proteinExistence type="predicted"/>
<dbReference type="AlphaFoldDB" id="A0A699GRS1"/>
<sequence>MAASRFSRDAVIKENILETVTPSPAAENIILRNVGIDVLGLKDFMELLLLSQISPKDKTGLGYDSQLTERDLSNKSDVFKSTSDSSVNESEEDNDQANDRYKAGEGYHSVPPPYTGNFMPPRPDLSFAGLDDYFFKSAISEPITSVHETETSMIRSIATMNFVPTTVITNSSKVPVNAVKQSSPRAAASTRTARYVNTVANRPTVNDTKTSSNAFHNSHSPVRRTFNQRIAPKNSDLKETVKVNNVTTVGTKAVVSAVQGNRENVVKDGLSEEFGVTYDKIQVSVVGLTYYWYGYCKKTQEKSQKLDKTDTRRKEYTRAGTACLPTAAIFEELARICAKTTAWNEFNNTMASAIVCLANNHKFNLFKYILENMVKNLESGVKFFMFPRFIQVFMNHQIDDMSHHKGIFVNLSLTKKHKPKRKQRMETEVPQDEPPTKEHIPAPSYDPRPSGEDRLSLNELMEICIKLYDMLLSLEQTKTNRAAKIEKLKKRVKKLEGKKKNRTHGLKRLYKVGLSARIVFSDEEGLGDQEDASKQVRIVEIDDDEDFSLINETAQDQGRMNDQDLFRVHDLDGDEEFVDVTTAKNVEQDATVAEKEVARKLEAEMKAEMDEEERIAREKNKANIAMIEEWDDVQAIIDADRKYFAAKRAKEIRNKPPTKAQQESLMYTYIKNIEGYKQKDFKRKSFDDIKKMFDKVYKRVNTFMDMNTEIIEESLKKSQAEVTEGISKRAEEELEQESAKKQKLYEHVQAKVADDDTVELKRCLEIVIKDDDDDVAIKTTPLSFKSPTIVVYKIAEKGRKATSKSSGQMETHKTI</sequence>
<evidence type="ECO:0000256" key="1">
    <source>
        <dbReference type="SAM" id="Coils"/>
    </source>
</evidence>
<gene>
    <name evidence="3" type="ORF">Tci_141375</name>
</gene>
<name>A0A699GRS1_TANCI</name>
<protein>
    <submittedName>
        <fullName evidence="3">Uncharacterized protein</fullName>
    </submittedName>
</protein>
<comment type="caution">
    <text evidence="3">The sequence shown here is derived from an EMBL/GenBank/DDBJ whole genome shotgun (WGS) entry which is preliminary data.</text>
</comment>
<keyword evidence="1" id="KW-0175">Coiled coil</keyword>
<evidence type="ECO:0000313" key="3">
    <source>
        <dbReference type="EMBL" id="GEV69398.1"/>
    </source>
</evidence>
<evidence type="ECO:0000256" key="2">
    <source>
        <dbReference type="SAM" id="MobiDB-lite"/>
    </source>
</evidence>
<dbReference type="EMBL" id="BKCJ010031283">
    <property type="protein sequence ID" value="GEV69398.1"/>
    <property type="molecule type" value="Genomic_DNA"/>
</dbReference>